<name>A0A087B590_9BIFI</name>
<feature type="compositionally biased region" description="Basic and acidic residues" evidence="1">
    <location>
        <begin position="1"/>
        <end position="11"/>
    </location>
</feature>
<gene>
    <name evidence="3" type="ORF">BCUN_0697</name>
</gene>
<accession>A0A087B590</accession>
<feature type="region of interest" description="Disordered" evidence="1">
    <location>
        <begin position="1"/>
        <end position="23"/>
    </location>
</feature>
<keyword evidence="2" id="KW-0812">Transmembrane</keyword>
<organism evidence="3 4">
    <name type="scientific">Bifidobacterium cuniculi</name>
    <dbReference type="NCBI Taxonomy" id="1688"/>
    <lineage>
        <taxon>Bacteria</taxon>
        <taxon>Bacillati</taxon>
        <taxon>Actinomycetota</taxon>
        <taxon>Actinomycetes</taxon>
        <taxon>Bifidobacteriales</taxon>
        <taxon>Bifidobacteriaceae</taxon>
        <taxon>Bifidobacterium</taxon>
    </lineage>
</organism>
<dbReference type="EMBL" id="JGYV01000001">
    <property type="protein sequence ID" value="KFI66190.1"/>
    <property type="molecule type" value="Genomic_DNA"/>
</dbReference>
<protein>
    <submittedName>
        <fullName evidence="3">Methyl-accepting chemotaxis protein</fullName>
    </submittedName>
</protein>
<evidence type="ECO:0000256" key="2">
    <source>
        <dbReference type="SAM" id="Phobius"/>
    </source>
</evidence>
<evidence type="ECO:0000256" key="1">
    <source>
        <dbReference type="SAM" id="MobiDB-lite"/>
    </source>
</evidence>
<dbReference type="STRING" id="1688.BCUN_0697"/>
<evidence type="ECO:0000313" key="4">
    <source>
        <dbReference type="Proteomes" id="UP000029067"/>
    </source>
</evidence>
<dbReference type="RefSeq" id="WP_081895494.1">
    <property type="nucleotide sequence ID" value="NZ_JGYV01000001.1"/>
</dbReference>
<comment type="caution">
    <text evidence="3">The sequence shown here is derived from an EMBL/GenBank/DDBJ whole genome shotgun (WGS) entry which is preliminary data.</text>
</comment>
<keyword evidence="2" id="KW-1133">Transmembrane helix</keyword>
<evidence type="ECO:0000313" key="3">
    <source>
        <dbReference type="EMBL" id="KFI66190.1"/>
    </source>
</evidence>
<reference evidence="3 4" key="1">
    <citation type="submission" date="2014-03" db="EMBL/GenBank/DDBJ databases">
        <title>Genomics of Bifidobacteria.</title>
        <authorList>
            <person name="Ventura M."/>
            <person name="Milani C."/>
            <person name="Lugli G.A."/>
        </authorList>
    </citation>
    <scope>NUCLEOTIDE SEQUENCE [LARGE SCALE GENOMIC DNA]</scope>
    <source>
        <strain evidence="3 4">LMG 10738</strain>
    </source>
</reference>
<feature type="compositionally biased region" description="Basic residues" evidence="1">
    <location>
        <begin position="12"/>
        <end position="23"/>
    </location>
</feature>
<keyword evidence="4" id="KW-1185">Reference proteome</keyword>
<dbReference type="OrthoDB" id="3223041at2"/>
<dbReference type="Proteomes" id="UP000029067">
    <property type="component" value="Unassembled WGS sequence"/>
</dbReference>
<dbReference type="Pfam" id="PF13196">
    <property type="entry name" value="DUF4012"/>
    <property type="match status" value="1"/>
</dbReference>
<proteinExistence type="predicted"/>
<dbReference type="AlphaFoldDB" id="A0A087B590"/>
<feature type="transmembrane region" description="Helical" evidence="2">
    <location>
        <begin position="27"/>
        <end position="51"/>
    </location>
</feature>
<dbReference type="eggNOG" id="COG2959">
    <property type="taxonomic scope" value="Bacteria"/>
</dbReference>
<keyword evidence="2" id="KW-0472">Membrane</keyword>
<dbReference type="InterPro" id="IPR025101">
    <property type="entry name" value="DUF4012"/>
</dbReference>
<sequence length="613" mass="66759">MTQEQVHDSSTSRHHHHHHHHRHRRRIWPWVVGILGVLIVALLAVASVMGMQFMRQAKQVQAHETQAIAVLKGAADVADAGQGAKDALPKAQAEAKEASRIAHGSLWNFMAAVPFVGTDVTTVQGMTNVVDAVVSDTLPQFLDAFSTLSHDNLATSDGINLQPIVDAEPAIDKANASLQAQVERYDALPQPTIGMVADAYDQGKEQLGTLGEKVDALANTFTMLPVFLGHGGEQTYAIMAMTTSEMRSSGGLIGSVGEMTTHDGTIDIGDFRPNGDYLPYGVADRTDDEKRIFTTDGPLHMSFDIRDLAVYPDTQGVAEGMRTIWNRTPWGAEQPLDGVVLVDPVFVQEIIAVNGDVTLDDGTVLTGENTAQYLLNDVYKNHDGTESDVIFAEVASRCIDDMFENISIGKLAKLANTLDELAKERHFSMYSFDSDLETKILEAGFTATTPADESNPQVGVYLTEQNPSKLGWYIKRTSKITTLECADDHSCTYHVEYTLHNTLTEDELKDLPGYIASIDQANRGIAMEKILFYPPAGGSISNIVELGGKANAVQKDTLNGNTIYRSTVEIRPGQEVTYSFDVTTSTKAKTKLTIDQTPMGWRGTGEEDGGQAK</sequence>